<evidence type="ECO:0000256" key="5">
    <source>
        <dbReference type="ARBA" id="ARBA00022989"/>
    </source>
</evidence>
<dbReference type="GO" id="GO:0005886">
    <property type="term" value="C:plasma membrane"/>
    <property type="evidence" value="ECO:0007669"/>
    <property type="project" value="UniProtKB-SubCell"/>
</dbReference>
<dbReference type="AlphaFoldDB" id="A0A538TXT7"/>
<evidence type="ECO:0000256" key="4">
    <source>
        <dbReference type="ARBA" id="ARBA00022840"/>
    </source>
</evidence>
<evidence type="ECO:0000256" key="1">
    <source>
        <dbReference type="ARBA" id="ARBA00004651"/>
    </source>
</evidence>
<proteinExistence type="predicted"/>
<dbReference type="InterPro" id="IPR039421">
    <property type="entry name" value="Type_1_exporter"/>
</dbReference>
<organism evidence="10 11">
    <name type="scientific">Eiseniibacteriota bacterium</name>
    <dbReference type="NCBI Taxonomy" id="2212470"/>
    <lineage>
        <taxon>Bacteria</taxon>
        <taxon>Candidatus Eiseniibacteriota</taxon>
    </lineage>
</organism>
<dbReference type="GO" id="GO:0016887">
    <property type="term" value="F:ATP hydrolysis activity"/>
    <property type="evidence" value="ECO:0007669"/>
    <property type="project" value="InterPro"/>
</dbReference>
<feature type="transmembrane region" description="Helical" evidence="7">
    <location>
        <begin position="197"/>
        <end position="216"/>
    </location>
</feature>
<keyword evidence="5 7" id="KW-1133">Transmembrane helix</keyword>
<evidence type="ECO:0000313" key="11">
    <source>
        <dbReference type="Proteomes" id="UP000319836"/>
    </source>
</evidence>
<comment type="subcellular location">
    <subcellularLocation>
        <location evidence="1">Cell membrane</location>
        <topology evidence="1">Multi-pass membrane protein</topology>
    </subcellularLocation>
</comment>
<dbReference type="PANTHER" id="PTHR24221">
    <property type="entry name" value="ATP-BINDING CASSETTE SUB-FAMILY B"/>
    <property type="match status" value="1"/>
</dbReference>
<dbReference type="SUPFAM" id="SSF52540">
    <property type="entry name" value="P-loop containing nucleoside triphosphate hydrolases"/>
    <property type="match status" value="1"/>
</dbReference>
<sequence>MERRRAPDPRSGRGSPPVALEVDTVNRRLAFGFEPLVRGYRETRQFGRILVRLRPYLKPHYRRLGLAMASTIGFTIVTLLEPWPLQILFDTVLLKRKLRVHVPGLDLHFLSQLAPHTVLVTSVSAVLLLALLRGQFYYLQSVLAATAGQDVVMSMRRELFAQFQRLSLSFHRRAHAGDLLMRLTGDILLLREMVVNAIINIMSHALVVTGMIVVMLRMDASLTLVAVGLAPVLFLCLLSFRVRLVEAAHRQRKREGVLASTAHEVLQGIQIVQANTAEHYENQRFKEMNRRSLRASLNSARLEAQLNRVVLVLIAAGLGSVLWLGAERVLAGRLSPGQLLVFLAYVQSFYKPLRTLSKMTERMAKATACGTRVLEVLESVPEIHDLPHAVVPQRVEGRITLRGVGMSYGEGPPVLRDVTLDIAPGEKVALVGPTGAGKSTLLALVPRFYDPTEGEILLDGVPIRSIRLRFLRRQISFLTQDATILGDPVRDNIAYGAIDREGAPPSAIEIELAARAARAHEFIQELSQGYDTVVGERGATLSGGQRQRIAIARALLRRAPVLLLDEPMTGLDPISERDVLEAIENL</sequence>
<dbReference type="InterPro" id="IPR017871">
    <property type="entry name" value="ABC_transporter-like_CS"/>
</dbReference>
<feature type="transmembrane region" description="Helical" evidence="7">
    <location>
        <begin position="222"/>
        <end position="244"/>
    </location>
</feature>
<gene>
    <name evidence="10" type="ORF">E6K80_14190</name>
</gene>
<feature type="non-terminal residue" evidence="10">
    <location>
        <position position="586"/>
    </location>
</feature>
<dbReference type="PROSITE" id="PS00211">
    <property type="entry name" value="ABC_TRANSPORTER_1"/>
    <property type="match status" value="1"/>
</dbReference>
<dbReference type="PROSITE" id="PS50929">
    <property type="entry name" value="ABC_TM1F"/>
    <property type="match status" value="1"/>
</dbReference>
<evidence type="ECO:0000256" key="7">
    <source>
        <dbReference type="SAM" id="Phobius"/>
    </source>
</evidence>
<keyword evidence="3" id="KW-0547">Nucleotide-binding</keyword>
<dbReference type="CDD" id="cd18564">
    <property type="entry name" value="ABC_6TM_exporter_like"/>
    <property type="match status" value="1"/>
</dbReference>
<evidence type="ECO:0000313" key="10">
    <source>
        <dbReference type="EMBL" id="TMQ68460.1"/>
    </source>
</evidence>
<protein>
    <submittedName>
        <fullName evidence="10">ABC transporter ATP-binding protein</fullName>
    </submittedName>
</protein>
<dbReference type="GO" id="GO:0034040">
    <property type="term" value="F:ATPase-coupled lipid transmembrane transporter activity"/>
    <property type="evidence" value="ECO:0007669"/>
    <property type="project" value="TreeGrafter"/>
</dbReference>
<keyword evidence="6 7" id="KW-0472">Membrane</keyword>
<dbReference type="InterPro" id="IPR036640">
    <property type="entry name" value="ABC1_TM_sf"/>
</dbReference>
<feature type="domain" description="ABC transmembrane type-1" evidence="9">
    <location>
        <begin position="66"/>
        <end position="365"/>
    </location>
</feature>
<dbReference type="PROSITE" id="PS50893">
    <property type="entry name" value="ABC_TRANSPORTER_2"/>
    <property type="match status" value="1"/>
</dbReference>
<comment type="caution">
    <text evidence="10">The sequence shown here is derived from an EMBL/GenBank/DDBJ whole genome shotgun (WGS) entry which is preliminary data.</text>
</comment>
<dbReference type="Gene3D" id="3.40.50.300">
    <property type="entry name" value="P-loop containing nucleotide triphosphate hydrolases"/>
    <property type="match status" value="1"/>
</dbReference>
<dbReference type="Gene3D" id="1.20.1560.10">
    <property type="entry name" value="ABC transporter type 1, transmembrane domain"/>
    <property type="match status" value="1"/>
</dbReference>
<evidence type="ECO:0000256" key="2">
    <source>
        <dbReference type="ARBA" id="ARBA00022692"/>
    </source>
</evidence>
<dbReference type="EMBL" id="VBPA01000401">
    <property type="protein sequence ID" value="TMQ68460.1"/>
    <property type="molecule type" value="Genomic_DNA"/>
</dbReference>
<name>A0A538TXT7_UNCEI</name>
<dbReference type="InterPro" id="IPR003439">
    <property type="entry name" value="ABC_transporter-like_ATP-bd"/>
</dbReference>
<dbReference type="PANTHER" id="PTHR24221:SF468">
    <property type="entry name" value="ABC TRANSPORTER"/>
    <property type="match status" value="1"/>
</dbReference>
<dbReference type="Pfam" id="PF00664">
    <property type="entry name" value="ABC_membrane"/>
    <property type="match status" value="1"/>
</dbReference>
<dbReference type="InterPro" id="IPR027417">
    <property type="entry name" value="P-loop_NTPase"/>
</dbReference>
<evidence type="ECO:0000259" key="8">
    <source>
        <dbReference type="PROSITE" id="PS50893"/>
    </source>
</evidence>
<feature type="domain" description="ABC transporter" evidence="8">
    <location>
        <begin position="399"/>
        <end position="586"/>
    </location>
</feature>
<dbReference type="Pfam" id="PF00005">
    <property type="entry name" value="ABC_tran"/>
    <property type="match status" value="1"/>
</dbReference>
<reference evidence="10 11" key="1">
    <citation type="journal article" date="2019" name="Nat. Microbiol.">
        <title>Mediterranean grassland soil C-N compound turnover is dependent on rainfall and depth, and is mediated by genomically divergent microorganisms.</title>
        <authorList>
            <person name="Diamond S."/>
            <person name="Andeer P.F."/>
            <person name="Li Z."/>
            <person name="Crits-Christoph A."/>
            <person name="Burstein D."/>
            <person name="Anantharaman K."/>
            <person name="Lane K.R."/>
            <person name="Thomas B.C."/>
            <person name="Pan C."/>
            <person name="Northen T.R."/>
            <person name="Banfield J.F."/>
        </authorList>
    </citation>
    <scope>NUCLEOTIDE SEQUENCE [LARGE SCALE GENOMIC DNA]</scope>
    <source>
        <strain evidence="10">WS_10</strain>
    </source>
</reference>
<keyword evidence="2 7" id="KW-0812">Transmembrane</keyword>
<feature type="transmembrane region" description="Helical" evidence="7">
    <location>
        <begin position="64"/>
        <end position="89"/>
    </location>
</feature>
<dbReference type="SMART" id="SM00382">
    <property type="entry name" value="AAA"/>
    <property type="match status" value="1"/>
</dbReference>
<dbReference type="SUPFAM" id="SSF90123">
    <property type="entry name" value="ABC transporter transmembrane region"/>
    <property type="match status" value="1"/>
</dbReference>
<dbReference type="InterPro" id="IPR011527">
    <property type="entry name" value="ABC1_TM_dom"/>
</dbReference>
<feature type="transmembrane region" description="Helical" evidence="7">
    <location>
        <begin position="109"/>
        <end position="132"/>
    </location>
</feature>
<keyword evidence="4 10" id="KW-0067">ATP-binding</keyword>
<feature type="transmembrane region" description="Helical" evidence="7">
    <location>
        <begin position="306"/>
        <end position="324"/>
    </location>
</feature>
<evidence type="ECO:0000256" key="3">
    <source>
        <dbReference type="ARBA" id="ARBA00022741"/>
    </source>
</evidence>
<accession>A0A538TXT7</accession>
<evidence type="ECO:0000256" key="6">
    <source>
        <dbReference type="ARBA" id="ARBA00023136"/>
    </source>
</evidence>
<dbReference type="Proteomes" id="UP000319836">
    <property type="component" value="Unassembled WGS sequence"/>
</dbReference>
<dbReference type="GO" id="GO:0140359">
    <property type="term" value="F:ABC-type transporter activity"/>
    <property type="evidence" value="ECO:0007669"/>
    <property type="project" value="InterPro"/>
</dbReference>
<evidence type="ECO:0000259" key="9">
    <source>
        <dbReference type="PROSITE" id="PS50929"/>
    </source>
</evidence>
<dbReference type="GO" id="GO:0005524">
    <property type="term" value="F:ATP binding"/>
    <property type="evidence" value="ECO:0007669"/>
    <property type="project" value="UniProtKB-KW"/>
</dbReference>
<dbReference type="InterPro" id="IPR003593">
    <property type="entry name" value="AAA+_ATPase"/>
</dbReference>